<evidence type="ECO:0000256" key="6">
    <source>
        <dbReference type="ARBA" id="ARBA00025246"/>
    </source>
</evidence>
<dbReference type="Proteomes" id="UP000626786">
    <property type="component" value="Unassembled WGS sequence"/>
</dbReference>
<comment type="function">
    <text evidence="6 7">Required for the first step of histidine biosynthesis. May allow the feedback regulation of ATP phosphoribosyltransferase activity by histidine.</text>
</comment>
<dbReference type="InterPro" id="IPR041715">
    <property type="entry name" value="HisRS-like_core"/>
</dbReference>
<dbReference type="PIRSF" id="PIRSF001549">
    <property type="entry name" value="His-tRNA_synth"/>
    <property type="match status" value="1"/>
</dbReference>
<feature type="domain" description="Class II Histidinyl-tRNA synthetase (HisRS)-like catalytic core" evidence="8">
    <location>
        <begin position="7"/>
        <end position="308"/>
    </location>
</feature>
<dbReference type="PANTHER" id="PTHR11476:SF7">
    <property type="entry name" value="HISTIDINE--TRNA LIGASE"/>
    <property type="match status" value="1"/>
</dbReference>
<proteinExistence type="inferred from homology"/>
<dbReference type="HAMAP" id="MF_00125">
    <property type="entry name" value="HisZ"/>
    <property type="match status" value="1"/>
</dbReference>
<comment type="pathway">
    <text evidence="2 7">Amino-acid biosynthesis; L-histidine biosynthesis; L-histidine from 5-phospho-alpha-D-ribose 1-diphosphate: step 1/9.</text>
</comment>
<keyword evidence="5 7" id="KW-0963">Cytoplasm</keyword>
<sequence>MNMYSTQNAKVERVIDVVSKRFSTYGYTRIKTAAFEKYDLYSTVTSSVNRKEMVKVIDTTGDVLVLRPDVTIPITQELSHVCNHLTSEYRFYYIQEVFRQSFEKSEKTERTQAGIEYFCESSPEADAETIALAIQMMKDLNFKEMKIEIGHTAFFNEIVNGLHLQEEQLERLKTLVVSKNIGELNLFIQQLLIDPKRKLAIEQLPFLYGKPEEVLERAKEIVPLPNVIKTVCYIEEIYRILKLYGLDEYVVIDFGLMNHMDYYSGVLFQGYVERLGKPVLMGGRYDELGKKFEAELPAIGFACEIESLVKALQNSAVDNANQIDLKIIYEESELGSAIQLAAKLRALDLRVVIASKTKESMNSIDERCIIRMYEQEHIVEFQGNEQPFTSIEQLDWLGGNDK</sequence>
<dbReference type="GO" id="GO:0016757">
    <property type="term" value="F:glycosyltransferase activity"/>
    <property type="evidence" value="ECO:0007669"/>
    <property type="project" value="UniProtKB-KW"/>
</dbReference>
<keyword evidence="9" id="KW-0808">Transferase</keyword>
<evidence type="ECO:0000256" key="2">
    <source>
        <dbReference type="ARBA" id="ARBA00004667"/>
    </source>
</evidence>
<dbReference type="EMBL" id="JACSQN010000005">
    <property type="protein sequence ID" value="MBD7984485.1"/>
    <property type="molecule type" value="Genomic_DNA"/>
</dbReference>
<evidence type="ECO:0000256" key="4">
    <source>
        <dbReference type="ARBA" id="ARBA00020397"/>
    </source>
</evidence>
<comment type="subunit">
    <text evidence="7">Heteromultimer composed of HisG and HisZ subunits.</text>
</comment>
<dbReference type="PANTHER" id="PTHR11476">
    <property type="entry name" value="HISTIDYL-TRNA SYNTHETASE"/>
    <property type="match status" value="1"/>
</dbReference>
<keyword evidence="9" id="KW-0328">Glycosyltransferase</keyword>
<reference evidence="9 10" key="1">
    <citation type="submission" date="2020-08" db="EMBL/GenBank/DDBJ databases">
        <title>A Genomic Blueprint of the Chicken Gut Microbiome.</title>
        <authorList>
            <person name="Gilroy R."/>
            <person name="Ravi A."/>
            <person name="Getino M."/>
            <person name="Pursley I."/>
            <person name="Horton D.L."/>
            <person name="Alikhan N.-F."/>
            <person name="Baker D."/>
            <person name="Gharbi K."/>
            <person name="Hall N."/>
            <person name="Watson M."/>
            <person name="Adriaenssens E.M."/>
            <person name="Foster-Nyarko E."/>
            <person name="Jarju S."/>
            <person name="Secka A."/>
            <person name="Antonio M."/>
            <person name="Oren A."/>
            <person name="Chaudhuri R."/>
            <person name="La Ragione R.M."/>
            <person name="Hildebrand F."/>
            <person name="Pallen M.J."/>
        </authorList>
    </citation>
    <scope>NUCLEOTIDE SEQUENCE [LARGE SCALE GENOMIC DNA]</scope>
    <source>
        <strain evidence="9 10">Sa2YVA2</strain>
    </source>
</reference>
<evidence type="ECO:0000256" key="5">
    <source>
        <dbReference type="ARBA" id="ARBA00022490"/>
    </source>
</evidence>
<evidence type="ECO:0000256" key="1">
    <source>
        <dbReference type="ARBA" id="ARBA00004496"/>
    </source>
</evidence>
<dbReference type="Gene3D" id="3.30.930.10">
    <property type="entry name" value="Bira Bifunctional Protein, Domain 2"/>
    <property type="match status" value="1"/>
</dbReference>
<keyword evidence="7" id="KW-0368">Histidine biosynthesis</keyword>
<evidence type="ECO:0000259" key="8">
    <source>
        <dbReference type="Pfam" id="PF13393"/>
    </source>
</evidence>
<dbReference type="InterPro" id="IPR004516">
    <property type="entry name" value="HisRS/HisZ"/>
</dbReference>
<dbReference type="InterPro" id="IPR045864">
    <property type="entry name" value="aa-tRNA-synth_II/BPL/LPL"/>
</dbReference>
<dbReference type="Pfam" id="PF13393">
    <property type="entry name" value="tRNA-synt_His"/>
    <property type="match status" value="1"/>
</dbReference>
<evidence type="ECO:0000313" key="10">
    <source>
        <dbReference type="Proteomes" id="UP000626786"/>
    </source>
</evidence>
<accession>A0ABR8U8Z1</accession>
<comment type="similarity">
    <text evidence="3 7">Belongs to the class-II aminoacyl-tRNA synthetase family. HisZ subfamily.</text>
</comment>
<evidence type="ECO:0000256" key="3">
    <source>
        <dbReference type="ARBA" id="ARBA00005539"/>
    </source>
</evidence>
<evidence type="ECO:0000256" key="7">
    <source>
        <dbReference type="HAMAP-Rule" id="MF_00125"/>
    </source>
</evidence>
<dbReference type="NCBIfam" id="TIGR00443">
    <property type="entry name" value="hisZ_biosyn_reg"/>
    <property type="match status" value="1"/>
</dbReference>
<evidence type="ECO:0000313" key="9">
    <source>
        <dbReference type="EMBL" id="MBD7984485.1"/>
    </source>
</evidence>
<dbReference type="InterPro" id="IPR004517">
    <property type="entry name" value="HisZ"/>
</dbReference>
<dbReference type="SUPFAM" id="SSF55681">
    <property type="entry name" value="Class II aaRS and biotin synthetases"/>
    <property type="match status" value="1"/>
</dbReference>
<organism evidence="9 10">
    <name type="scientific">Sporosarcina quadrami</name>
    <dbReference type="NCBI Taxonomy" id="2762234"/>
    <lineage>
        <taxon>Bacteria</taxon>
        <taxon>Bacillati</taxon>
        <taxon>Bacillota</taxon>
        <taxon>Bacilli</taxon>
        <taxon>Bacillales</taxon>
        <taxon>Caryophanaceae</taxon>
        <taxon>Sporosarcina</taxon>
    </lineage>
</organism>
<comment type="caution">
    <text evidence="9">The sequence shown here is derived from an EMBL/GenBank/DDBJ whole genome shotgun (WGS) entry which is preliminary data.</text>
</comment>
<keyword evidence="7" id="KW-0028">Amino-acid biosynthesis</keyword>
<comment type="miscellaneous">
    <text evidence="7">This function is generally fulfilled by the C-terminal part of HisG, which is missing in some bacteria such as this one.</text>
</comment>
<protein>
    <recommendedName>
        <fullName evidence="4 7">ATP phosphoribosyltransferase regulatory subunit</fullName>
    </recommendedName>
</protein>
<keyword evidence="10" id="KW-1185">Reference proteome</keyword>
<comment type="subcellular location">
    <subcellularLocation>
        <location evidence="1 7">Cytoplasm</location>
    </subcellularLocation>
</comment>
<gene>
    <name evidence="7 9" type="primary">hisZ</name>
    <name evidence="9" type="ORF">H9649_07830</name>
</gene>
<name>A0ABR8U8Z1_9BACL</name>
<dbReference type="CDD" id="cd00773">
    <property type="entry name" value="HisRS-like_core"/>
    <property type="match status" value="1"/>
</dbReference>